<accession>A0A6N9SZ07</accession>
<evidence type="ECO:0008006" key="3">
    <source>
        <dbReference type="Google" id="ProtNLM"/>
    </source>
</evidence>
<organism evidence="1 2">
    <name type="scientific">Jiella pacifica</name>
    <dbReference type="NCBI Taxonomy" id="2696469"/>
    <lineage>
        <taxon>Bacteria</taxon>
        <taxon>Pseudomonadati</taxon>
        <taxon>Pseudomonadota</taxon>
        <taxon>Alphaproteobacteria</taxon>
        <taxon>Hyphomicrobiales</taxon>
        <taxon>Aurantimonadaceae</taxon>
        <taxon>Jiella</taxon>
    </lineage>
</organism>
<protein>
    <recommendedName>
        <fullName evidence="3">Apea-like HEPN domain-containing protein</fullName>
    </recommendedName>
</protein>
<keyword evidence="2" id="KW-1185">Reference proteome</keyword>
<dbReference type="EMBL" id="JAAAMG010000001">
    <property type="protein sequence ID" value="NDW02959.1"/>
    <property type="molecule type" value="Genomic_DNA"/>
</dbReference>
<reference evidence="1 2" key="1">
    <citation type="submission" date="2020-01" db="EMBL/GenBank/DDBJ databases">
        <title>Jiella pacifica sp. nov.</title>
        <authorList>
            <person name="Xue Z."/>
            <person name="Zhu S."/>
            <person name="Chen J."/>
            <person name="Yang J."/>
        </authorList>
    </citation>
    <scope>NUCLEOTIDE SEQUENCE [LARGE SCALE GENOMIC DNA]</scope>
    <source>
        <strain evidence="1 2">40Bstr34</strain>
    </source>
</reference>
<evidence type="ECO:0000313" key="2">
    <source>
        <dbReference type="Proteomes" id="UP000469011"/>
    </source>
</evidence>
<dbReference type="RefSeq" id="WP_163460590.1">
    <property type="nucleotide sequence ID" value="NZ_JAAAMG010000001.1"/>
</dbReference>
<sequence length="566" mass="64960">MSEMLTPTTFESFRVYSLDTIARVHEALDLIDDVRDQRVPRAVLDPIVDEMKWSFAKDPAAQSLAADEIDSLLTLLGTSFSLDDFSSHLEFIEKLIAVDYKATIEHLLLTLFDQPKQRMDYRKLIGFYCSHLINLGYERNHIRHVVEETFFARSVVRMGRKTLEKFLGTFDGKNHRYLVQVGVTRDLGNYLRGLGFNASMRITGSAYEATLDQNQNAHLLPSVLDWSVETLDPESAMDSAYQVLSAQRAIVFLDPHGMHCEWGQTMHVTLHRAQSGRAITKSDFFNEKPRPISTSKKVRRVPRARTISNYAADIVGNFDEPSTERLVSSIRTAALARTSFNSENRLISLWSAIEVLLSEPSEVARIVHYAKLIVPCIVMRHARRQVIATYNELLPRYRSRLNKIIMSMPTEAHGQEAFAELIFLSENAPYQQNLCKLLASNPLALHRLFKLQRDYRTIRAVNCTMDDHYDRVRWQIHRVYRARNQLVHAGRMPSYLESVILNLAEYYRSAIVTIVGRAKKEEVKSDIDQVVSEIGIKYGIMRNHFRKGKPDTPLTKEQVGKIMDIR</sequence>
<dbReference type="AlphaFoldDB" id="A0A6N9SZ07"/>
<proteinExistence type="predicted"/>
<evidence type="ECO:0000313" key="1">
    <source>
        <dbReference type="EMBL" id="NDW02959.1"/>
    </source>
</evidence>
<comment type="caution">
    <text evidence="1">The sequence shown here is derived from an EMBL/GenBank/DDBJ whole genome shotgun (WGS) entry which is preliminary data.</text>
</comment>
<dbReference type="Proteomes" id="UP000469011">
    <property type="component" value="Unassembled WGS sequence"/>
</dbReference>
<gene>
    <name evidence="1" type="ORF">GTK09_00825</name>
</gene>
<name>A0A6N9SZ07_9HYPH</name>